<accession>A0A5A8CRQ2</accession>
<feature type="repeat" description="ANK" evidence="3">
    <location>
        <begin position="445"/>
        <end position="477"/>
    </location>
</feature>
<dbReference type="SUPFAM" id="SSF47027">
    <property type="entry name" value="Acyl-CoA binding protein"/>
    <property type="match status" value="1"/>
</dbReference>
<dbReference type="Proteomes" id="UP000323011">
    <property type="component" value="Unassembled WGS sequence"/>
</dbReference>
<dbReference type="Gene3D" id="1.20.80.10">
    <property type="match status" value="1"/>
</dbReference>
<dbReference type="PRINTS" id="PR00689">
    <property type="entry name" value="ACOABINDINGP"/>
</dbReference>
<evidence type="ECO:0000256" key="1">
    <source>
        <dbReference type="ARBA" id="ARBA00022737"/>
    </source>
</evidence>
<dbReference type="Pfam" id="PF12796">
    <property type="entry name" value="Ank_2"/>
    <property type="match status" value="1"/>
</dbReference>
<sequence length="613" mass="64594">MAELASVREDFDAAVAFVAKPPASVVRHVDNEEKLIFYGLFKQATVGDNSSPQPSVFLSSFADRYKWAAWDSRRGMSKTDAQRAYLAELSKRQPDWQSLAGRTVLERRLGHMAALLAEEAERVRALERAVALAKSSQTAWSAGLSLLPWSAAPTPQRDGQPAQPGASVPETPAGHGPSEAARGGSHGASPRSASAAGGTATPAGDASLSALVGGSPSRSGRAGPGGGRGSGAGRTADGDLDGGADDGASEALVSLCGQLEGAVVECQGSLRGQLGRVRRRLRTLEERLGLDLEQEEDADDAAEDEETAAAEEEESRLGALSGTGLDAGSEDVGNEAMASRGRNPKTLRKALSRAVARGDLTEARKALEAGAATSAANNDGQTLIMLAANSGNAKMVRLLAEHGADLEAKDKEGQTALCIAARKGHMAAATELLDFGANLETVGLFDSTALIWAARDGQAKMARLLVDRGANIEADMNTYTALTWAAREGQYEIAKMLLDHGARVNGPVGAERTPLIRSAEAGHFRVGLLLLCHGAELEARDGKGRTALCWAVMERDARLTALLLDSGADTETKTFEGESLISMSCDDACYGLVSDAERLQRWFRRRRLVLWGR</sequence>
<feature type="repeat" description="ANK" evidence="3">
    <location>
        <begin position="379"/>
        <end position="411"/>
    </location>
</feature>
<comment type="caution">
    <text evidence="6">The sequence shown here is derived from an EMBL/GenBank/DDBJ whole genome shotgun (WGS) entry which is preliminary data.</text>
</comment>
<dbReference type="InterPro" id="IPR000582">
    <property type="entry name" value="Acyl-CoA-binding_protein"/>
</dbReference>
<evidence type="ECO:0000313" key="6">
    <source>
        <dbReference type="EMBL" id="KAA0155217.1"/>
    </source>
</evidence>
<dbReference type="Pfam" id="PF13857">
    <property type="entry name" value="Ank_5"/>
    <property type="match status" value="1"/>
</dbReference>
<evidence type="ECO:0000256" key="4">
    <source>
        <dbReference type="SAM" id="MobiDB-lite"/>
    </source>
</evidence>
<feature type="repeat" description="ANK" evidence="3">
    <location>
        <begin position="477"/>
        <end position="505"/>
    </location>
</feature>
<dbReference type="GO" id="GO:0000062">
    <property type="term" value="F:fatty-acyl-CoA binding"/>
    <property type="evidence" value="ECO:0007669"/>
    <property type="project" value="InterPro"/>
</dbReference>
<protein>
    <recommendedName>
        <fullName evidence="5">ACB domain-containing protein</fullName>
    </recommendedName>
</protein>
<feature type="compositionally biased region" description="Acidic residues" evidence="4">
    <location>
        <begin position="292"/>
        <end position="314"/>
    </location>
</feature>
<keyword evidence="1" id="KW-0677">Repeat</keyword>
<dbReference type="EMBL" id="VLTN01000008">
    <property type="protein sequence ID" value="KAA0155217.1"/>
    <property type="molecule type" value="Genomic_DNA"/>
</dbReference>
<keyword evidence="7" id="KW-1185">Reference proteome</keyword>
<feature type="domain" description="ACB" evidence="5">
    <location>
        <begin position="7"/>
        <end position="98"/>
    </location>
</feature>
<proteinExistence type="predicted"/>
<dbReference type="SMART" id="SM00248">
    <property type="entry name" value="ANK"/>
    <property type="match status" value="6"/>
</dbReference>
<reference evidence="6 7" key="1">
    <citation type="submission" date="2019-07" db="EMBL/GenBank/DDBJ databases">
        <title>Genomes of Cafeteria roenbergensis.</title>
        <authorList>
            <person name="Fischer M.G."/>
            <person name="Hackl T."/>
            <person name="Roman M."/>
        </authorList>
    </citation>
    <scope>NUCLEOTIDE SEQUENCE [LARGE SCALE GENOMIC DNA]</scope>
    <source>
        <strain evidence="6 7">BVI</strain>
    </source>
</reference>
<evidence type="ECO:0000313" key="7">
    <source>
        <dbReference type="Proteomes" id="UP000323011"/>
    </source>
</evidence>
<dbReference type="InterPro" id="IPR035984">
    <property type="entry name" value="Acyl-CoA-binding_sf"/>
</dbReference>
<dbReference type="PROSITE" id="PS51228">
    <property type="entry name" value="ACB_2"/>
    <property type="match status" value="1"/>
</dbReference>
<feature type="compositionally biased region" description="Low complexity" evidence="4">
    <location>
        <begin position="180"/>
        <end position="221"/>
    </location>
</feature>
<name>A0A5A8CRQ2_CAFRO</name>
<dbReference type="Gene3D" id="1.25.40.20">
    <property type="entry name" value="Ankyrin repeat-containing domain"/>
    <property type="match status" value="2"/>
</dbReference>
<evidence type="ECO:0000259" key="5">
    <source>
        <dbReference type="PROSITE" id="PS51228"/>
    </source>
</evidence>
<evidence type="ECO:0000256" key="2">
    <source>
        <dbReference type="ARBA" id="ARBA00023043"/>
    </source>
</evidence>
<organism evidence="6 7">
    <name type="scientific">Cafeteria roenbergensis</name>
    <name type="common">Marine flagellate</name>
    <dbReference type="NCBI Taxonomy" id="33653"/>
    <lineage>
        <taxon>Eukaryota</taxon>
        <taxon>Sar</taxon>
        <taxon>Stramenopiles</taxon>
        <taxon>Bigyra</taxon>
        <taxon>Opalozoa</taxon>
        <taxon>Bicosoecida</taxon>
        <taxon>Cafeteriaceae</taxon>
        <taxon>Cafeteria</taxon>
    </lineage>
</organism>
<dbReference type="AlphaFoldDB" id="A0A5A8CRQ2"/>
<dbReference type="PROSITE" id="PS50297">
    <property type="entry name" value="ANK_REP_REGION"/>
    <property type="match status" value="4"/>
</dbReference>
<dbReference type="Pfam" id="PF00887">
    <property type="entry name" value="ACBP"/>
    <property type="match status" value="1"/>
</dbReference>
<dbReference type="SUPFAM" id="SSF48403">
    <property type="entry name" value="Ankyrin repeat"/>
    <property type="match status" value="1"/>
</dbReference>
<dbReference type="PROSITE" id="PS50088">
    <property type="entry name" value="ANK_REPEAT"/>
    <property type="match status" value="6"/>
</dbReference>
<feature type="region of interest" description="Disordered" evidence="4">
    <location>
        <begin position="150"/>
        <end position="245"/>
    </location>
</feature>
<gene>
    <name evidence="6" type="ORF">FNF29_01967</name>
</gene>
<feature type="region of interest" description="Disordered" evidence="4">
    <location>
        <begin position="291"/>
        <end position="347"/>
    </location>
</feature>
<dbReference type="InterPro" id="IPR014352">
    <property type="entry name" value="FERM/acyl-CoA-bd_prot_sf"/>
</dbReference>
<dbReference type="InterPro" id="IPR002110">
    <property type="entry name" value="Ankyrin_rpt"/>
</dbReference>
<feature type="compositionally biased region" description="Gly residues" evidence="4">
    <location>
        <begin position="222"/>
        <end position="232"/>
    </location>
</feature>
<feature type="repeat" description="ANK" evidence="3">
    <location>
        <begin position="412"/>
        <end position="444"/>
    </location>
</feature>
<evidence type="ECO:0000256" key="3">
    <source>
        <dbReference type="PROSITE-ProRule" id="PRU00023"/>
    </source>
</evidence>
<keyword evidence="2 3" id="KW-0040">ANK repeat</keyword>
<dbReference type="InterPro" id="IPR036770">
    <property type="entry name" value="Ankyrin_rpt-contain_sf"/>
</dbReference>
<feature type="repeat" description="ANK" evidence="3">
    <location>
        <begin position="510"/>
        <end position="542"/>
    </location>
</feature>
<feature type="repeat" description="ANK" evidence="3">
    <location>
        <begin position="543"/>
        <end position="575"/>
    </location>
</feature>
<dbReference type="PANTHER" id="PTHR24171">
    <property type="entry name" value="ANKYRIN REPEAT DOMAIN-CONTAINING PROTEIN 39-RELATED"/>
    <property type="match status" value="1"/>
</dbReference>